<feature type="region of interest" description="Disordered" evidence="1">
    <location>
        <begin position="196"/>
        <end position="228"/>
    </location>
</feature>
<feature type="region of interest" description="Disordered" evidence="1">
    <location>
        <begin position="387"/>
        <end position="427"/>
    </location>
</feature>
<sequence>MEVVAAPSSGAPFHDHDVREWSRIDSITGALERARLETDHWSANTVNSSHKYGKVVDSRTRSDADGALHQIARRQLEVFHSEVPGSRYQLVKTQTVSSSKWSSAANSASIQQDFLGGSSKDFENLHLSINPLDLTSQKSKASVGRSASRRPPTRQRAKDLLKEATDPFSHAHITASTNLHRVSRLCHQIHENAVRQAFGRRSPRPIVTEPDSSDRPTISDRQSGDGSVEIYEIESASSESNRISDNISTHSNLVRTKSSSSDDISLIPEKDTTNNSIEDSDSWRRTSKIRRSLQFPKQNKPTTVKPVDLPDNTGSVRKIREELEKGRRLNTALRNNSVDLDALDQILQSISNSSSSDKASDDLETESVRKQKRNSFVTVESIKEVKGRLRRTNSPTNDIYKANDKDDDPDDGIVTEETSPDKNDDMPLIENSRVRSYVYGMEALLNKKPGIGTGSLESRVKLVPTNKNEDWYNRRKSYGFEKVHNHNDTTTSILLKNKNLVESSTDSGICRSTEIVTPLKKNGYKEDAYSSDEHNEFERKYNEFDKSKNNQQIGQVKRLASSFNQDDPPSPTTKTENWRKTIPDWSNSSTELKSTTITIPISKNNNIIDLSWNDADKEQLQTVKRHSIAVDESKYVTRSTDNSFRRISLALNEQIKQEEDNMRKIKKVEFCKTEVHFAAESGKVNIVATDDKPPPTQNFRRRRRNSGPTLEEFNKNGLPLLHFGDTCYDKSLFTNSDDATSDSIYENLQSRVPTFALVTVNSGNSLNTDLSEDDKKELTDNEIKGILKNKPAKPIPYHLGETVPFQNGNVSDDENKWGVRLRHVEKPDVPIWKSTVTVQNYNFMNQHDKENEPEFQKLLKNLRPTRKSDYASDSESSKLFEKSRTSSSWSGPEEPYKGAEHRGYSTKICLREGEATVLENESFDEQTITPRIENLRNDYSERLHNETSPLINHTHEPPKKHISINIIRPTRSPSPTRKTSLRRPDLKPSDPLSKPLLSQSSAKKTPLGRQDLKPSDQLSRPDLKASEKLSSPSIVTKTNRIEVARHSEETIVDNFKSDNVEKIATKFSSDGMVLRQPKKSEMTYFGVKVSPKPVKKISQAVIRKENKLSPEKPDLIQTHKKSPSPIRRLKSPVSPRRIKSPLSSRRLKPSSPSPTRARQKSPEKPKEEPIYENIKNKYGREFDSSILDELTKAADQILQAVNGYTDEEIHNRLTSDEEDSSKIKKLETILETKSLHQKPTNSHIAPNRTKSRLKSAYQSSSTESLNHKKTTPDPKTKPCYEKHRRRAEKAEQVTTKVDHNSTSNNMNVKSSATKARRLQRASSREALLRSNGSSSEDLPAKIELPRKPRLIKKTKAVQLTMSNGLELKKPTQAGVAKKKEDSSSKGEERILNSLPEIRHKTAVSTIRSTSEKTARDRIKHKNEDLRRKPQQKKENNKVVPNTSMRSDKDKSTRSTATNATGLQRETVTHRISTANIKKCHRAETATRH</sequence>
<feature type="compositionally biased region" description="Basic and acidic residues" evidence="1">
    <location>
        <begin position="1377"/>
        <end position="1390"/>
    </location>
</feature>
<evidence type="ECO:0000313" key="2">
    <source>
        <dbReference type="EMBL" id="CAH1114971.1"/>
    </source>
</evidence>
<organism evidence="2 3">
    <name type="scientific">Psylliodes chrysocephalus</name>
    <dbReference type="NCBI Taxonomy" id="3402493"/>
    <lineage>
        <taxon>Eukaryota</taxon>
        <taxon>Metazoa</taxon>
        <taxon>Ecdysozoa</taxon>
        <taxon>Arthropoda</taxon>
        <taxon>Hexapoda</taxon>
        <taxon>Insecta</taxon>
        <taxon>Pterygota</taxon>
        <taxon>Neoptera</taxon>
        <taxon>Endopterygota</taxon>
        <taxon>Coleoptera</taxon>
        <taxon>Polyphaga</taxon>
        <taxon>Cucujiformia</taxon>
        <taxon>Chrysomeloidea</taxon>
        <taxon>Chrysomelidae</taxon>
        <taxon>Galerucinae</taxon>
        <taxon>Alticini</taxon>
        <taxon>Psylliodes</taxon>
    </lineage>
</organism>
<feature type="compositionally biased region" description="Basic and acidic residues" evidence="1">
    <location>
        <begin position="1288"/>
        <end position="1299"/>
    </location>
</feature>
<protein>
    <submittedName>
        <fullName evidence="2">Uncharacterized protein</fullName>
    </submittedName>
</protein>
<feature type="region of interest" description="Disordered" evidence="1">
    <location>
        <begin position="1103"/>
        <end position="1172"/>
    </location>
</feature>
<feature type="region of interest" description="Disordered" evidence="1">
    <location>
        <begin position="948"/>
        <end position="1031"/>
    </location>
</feature>
<feature type="compositionally biased region" description="Basic and acidic residues" evidence="1">
    <location>
        <begin position="1160"/>
        <end position="1172"/>
    </location>
</feature>
<feature type="region of interest" description="Disordered" evidence="1">
    <location>
        <begin position="862"/>
        <end position="901"/>
    </location>
</feature>
<name>A0A9P0DAZ2_9CUCU</name>
<feature type="compositionally biased region" description="Basic and acidic residues" evidence="1">
    <location>
        <begin position="1270"/>
        <end position="1281"/>
    </location>
</feature>
<feature type="compositionally biased region" description="Polar residues" evidence="1">
    <location>
        <begin position="1453"/>
        <end position="1475"/>
    </location>
</feature>
<feature type="region of interest" description="Disordered" evidence="1">
    <location>
        <begin position="561"/>
        <end position="586"/>
    </location>
</feature>
<dbReference type="Proteomes" id="UP001153636">
    <property type="component" value="Chromosome 9"/>
</dbReference>
<feature type="compositionally biased region" description="Basic and acidic residues" evidence="1">
    <location>
        <begin position="1409"/>
        <end position="1436"/>
    </location>
</feature>
<feature type="compositionally biased region" description="Basic and acidic residues" evidence="1">
    <location>
        <begin position="866"/>
        <end position="884"/>
    </location>
</feature>
<feature type="region of interest" description="Disordered" evidence="1">
    <location>
        <begin position="1233"/>
        <end position="1339"/>
    </location>
</feature>
<dbReference type="EMBL" id="OV651821">
    <property type="protein sequence ID" value="CAH1114971.1"/>
    <property type="molecule type" value="Genomic_DNA"/>
</dbReference>
<feature type="compositionally biased region" description="Polar residues" evidence="1">
    <location>
        <begin position="1300"/>
        <end position="1313"/>
    </location>
</feature>
<feature type="compositionally biased region" description="Low complexity" evidence="1">
    <location>
        <begin position="1140"/>
        <end position="1154"/>
    </location>
</feature>
<dbReference type="OrthoDB" id="8197951at2759"/>
<feature type="compositionally biased region" description="Basic and acidic residues" evidence="1">
    <location>
        <begin position="1010"/>
        <end position="1027"/>
    </location>
</feature>
<feature type="region of interest" description="Disordered" evidence="1">
    <location>
        <begin position="253"/>
        <end position="315"/>
    </location>
</feature>
<reference evidence="2" key="1">
    <citation type="submission" date="2022-01" db="EMBL/GenBank/DDBJ databases">
        <authorList>
            <person name="King R."/>
        </authorList>
    </citation>
    <scope>NUCLEOTIDE SEQUENCE</scope>
</reference>
<feature type="compositionally biased region" description="Polar residues" evidence="1">
    <location>
        <begin position="561"/>
        <end position="575"/>
    </location>
</feature>
<feature type="compositionally biased region" description="Acidic residues" evidence="1">
    <location>
        <begin position="405"/>
        <end position="414"/>
    </location>
</feature>
<evidence type="ECO:0000256" key="1">
    <source>
        <dbReference type="SAM" id="MobiDB-lite"/>
    </source>
</evidence>
<proteinExistence type="predicted"/>
<evidence type="ECO:0000313" key="3">
    <source>
        <dbReference type="Proteomes" id="UP001153636"/>
    </source>
</evidence>
<feature type="compositionally biased region" description="Polar residues" evidence="1">
    <location>
        <begin position="253"/>
        <end position="263"/>
    </location>
</feature>
<feature type="region of interest" description="Disordered" evidence="1">
    <location>
        <begin position="1363"/>
        <end position="1488"/>
    </location>
</feature>
<accession>A0A9P0DAZ2</accession>
<feature type="compositionally biased region" description="Basic and acidic residues" evidence="1">
    <location>
        <begin position="1103"/>
        <end position="1114"/>
    </location>
</feature>
<feature type="compositionally biased region" description="Basic residues" evidence="1">
    <location>
        <begin position="1118"/>
        <end position="1130"/>
    </location>
</feature>
<keyword evidence="3" id="KW-1185">Reference proteome</keyword>
<feature type="region of interest" description="Disordered" evidence="1">
    <location>
        <begin position="136"/>
        <end position="156"/>
    </location>
</feature>
<feature type="region of interest" description="Disordered" evidence="1">
    <location>
        <begin position="687"/>
        <end position="708"/>
    </location>
</feature>
<gene>
    <name evidence="2" type="ORF">PSYICH_LOCUS15643</name>
</gene>
<feature type="compositionally biased region" description="Low complexity" evidence="1">
    <location>
        <begin position="989"/>
        <end position="1004"/>
    </location>
</feature>